<dbReference type="Pfam" id="PF00069">
    <property type="entry name" value="Pkinase"/>
    <property type="match status" value="1"/>
</dbReference>
<feature type="domain" description="Protein kinase" evidence="7">
    <location>
        <begin position="136"/>
        <end position="614"/>
    </location>
</feature>
<dbReference type="CDD" id="cd14014">
    <property type="entry name" value="STKc_PknB_like"/>
    <property type="match status" value="1"/>
</dbReference>
<reference evidence="8" key="1">
    <citation type="submission" date="2021-01" db="EMBL/GenBank/DDBJ databases">
        <title>Diatom-associated Roseobacters Show Island Model of Population Structure.</title>
        <authorList>
            <person name="Qu L."/>
            <person name="Feng X."/>
            <person name="Chen Y."/>
            <person name="Li L."/>
            <person name="Wang X."/>
            <person name="Hu Z."/>
            <person name="Wang H."/>
            <person name="Luo H."/>
        </authorList>
    </citation>
    <scope>NUCLEOTIDE SEQUENCE</scope>
    <source>
        <strain evidence="8">SM26-45</strain>
    </source>
</reference>
<feature type="transmembrane region" description="Helical" evidence="6">
    <location>
        <begin position="660"/>
        <end position="684"/>
    </location>
</feature>
<keyword evidence="3 8" id="KW-0418">Kinase</keyword>
<evidence type="ECO:0000256" key="5">
    <source>
        <dbReference type="SAM" id="MobiDB-lite"/>
    </source>
</evidence>
<keyword evidence="6" id="KW-0812">Transmembrane</keyword>
<name>A0A9Q2NL20_9RHOB</name>
<dbReference type="Proteomes" id="UP000809337">
    <property type="component" value="Unassembled WGS sequence"/>
</dbReference>
<feature type="region of interest" description="Disordered" evidence="5">
    <location>
        <begin position="89"/>
        <end position="129"/>
    </location>
</feature>
<protein>
    <submittedName>
        <fullName evidence="8">Protein kinase</fullName>
    </submittedName>
</protein>
<organism evidence="8 9">
    <name type="scientific">Pseudosulfitobacter pseudonitzschiae</name>
    <dbReference type="NCBI Taxonomy" id="1402135"/>
    <lineage>
        <taxon>Bacteria</taxon>
        <taxon>Pseudomonadati</taxon>
        <taxon>Pseudomonadota</taxon>
        <taxon>Alphaproteobacteria</taxon>
        <taxon>Rhodobacterales</taxon>
        <taxon>Roseobacteraceae</taxon>
        <taxon>Pseudosulfitobacter</taxon>
    </lineage>
</organism>
<dbReference type="PROSITE" id="PS50011">
    <property type="entry name" value="PROTEIN_KINASE_DOM"/>
    <property type="match status" value="1"/>
</dbReference>
<evidence type="ECO:0000256" key="1">
    <source>
        <dbReference type="ARBA" id="ARBA00022679"/>
    </source>
</evidence>
<dbReference type="GO" id="GO:0005524">
    <property type="term" value="F:ATP binding"/>
    <property type="evidence" value="ECO:0007669"/>
    <property type="project" value="UniProtKB-KW"/>
</dbReference>
<dbReference type="PROSITE" id="PS00109">
    <property type="entry name" value="PROTEIN_KINASE_TYR"/>
    <property type="match status" value="1"/>
</dbReference>
<dbReference type="AlphaFoldDB" id="A0A9Q2NL20"/>
<keyword evidence="6" id="KW-0472">Membrane</keyword>
<keyword evidence="4" id="KW-0067">ATP-binding</keyword>
<evidence type="ECO:0000313" key="8">
    <source>
        <dbReference type="EMBL" id="MBM2353458.1"/>
    </source>
</evidence>
<feature type="transmembrane region" description="Helical" evidence="6">
    <location>
        <begin position="775"/>
        <end position="793"/>
    </location>
</feature>
<sequence length="799" mass="86664">MFENWRKVSTPRAQSVIYPVEISQCRISEQMWVPKGSIAYELRDANGRRIGLKAPYDGFVHPFLAVGQTIDSPAVAFYVVQAEEGAELDSEGRVHHASNADYAPSGDADVAEDDQWEDEELGEELPNGTTLGNGQYTIKRYIAAGGFGITYFAEDNLGRSVVIKECFPASISRRRDTRVSAATRDQQPTLRKCIRLFVKEARVLAQLHHPNIVGVKGCFEENGTAYMVLERVHGRDIDWNLEHNREALTPEFVEFLARTMLDTLRTVHDAGMLHRDVSPGNIMIDENSQPMLIDFGAARAEVTKASRAVSTHPVVKDGYSPNELYISGALQTPATDLYALAGTLYHVITGDVPPAADMRQHMKSNGEADPYVPLSGQYPDQAQGLLSAIDKCMSLRIADRCQTAAEWLAMMDTKAPARDGAKAAEAKNAKSASEKAAPAKAPSLTAFLATALSRQNSGALNKTPLVAPETLRDWARDLIEKARLFHGSNKAFGLLTPDHFTVVDGKHLTLRLDFEPVPMSAKIDAADVPAAMTRYVAPELLAADVAVSQASDVYAVAAILFACLTGRPPAADAARKIPATMFGPKPLFDTIDAALSPRPGQRPTLDAFARFTTLSTRDAETAKAADKATPKAQPKPRASAKDTAKASPKQTVSAEHPTGFLSWITLVMTGALIPLAVASVANVFTFGDPLYSFETLRLFIGETFGVDGDVPWFAAALLALSGVIFALITRQARKVRPVPERRWLPVVSAFLLGFQILPVLLAEQVYTEAPSHHELLLSVGLGAVFALVAVFLFRPKPAA</sequence>
<accession>A0A9Q2NL20</accession>
<dbReference type="RefSeq" id="WP_231032708.1">
    <property type="nucleotide sequence ID" value="NZ_JAJNGX010000002.1"/>
</dbReference>
<dbReference type="Gene3D" id="3.30.200.20">
    <property type="entry name" value="Phosphorylase Kinase, domain 1"/>
    <property type="match status" value="1"/>
</dbReference>
<dbReference type="InterPro" id="IPR011009">
    <property type="entry name" value="Kinase-like_dom_sf"/>
</dbReference>
<dbReference type="PANTHER" id="PTHR43289:SF34">
    <property type="entry name" value="SERINE_THREONINE-PROTEIN KINASE YBDM-RELATED"/>
    <property type="match status" value="1"/>
</dbReference>
<dbReference type="GO" id="GO:0004674">
    <property type="term" value="F:protein serine/threonine kinase activity"/>
    <property type="evidence" value="ECO:0007669"/>
    <property type="project" value="TreeGrafter"/>
</dbReference>
<proteinExistence type="predicted"/>
<dbReference type="PANTHER" id="PTHR43289">
    <property type="entry name" value="MITOGEN-ACTIVATED PROTEIN KINASE KINASE KINASE 20-RELATED"/>
    <property type="match status" value="1"/>
</dbReference>
<dbReference type="InterPro" id="IPR000719">
    <property type="entry name" value="Prot_kinase_dom"/>
</dbReference>
<dbReference type="SUPFAM" id="SSF56112">
    <property type="entry name" value="Protein kinase-like (PK-like)"/>
    <property type="match status" value="2"/>
</dbReference>
<gene>
    <name evidence="8" type="ORF">JQX14_02830</name>
</gene>
<dbReference type="EMBL" id="JAFBWN010000002">
    <property type="protein sequence ID" value="MBM2353458.1"/>
    <property type="molecule type" value="Genomic_DNA"/>
</dbReference>
<feature type="compositionally biased region" description="Acidic residues" evidence="5">
    <location>
        <begin position="109"/>
        <end position="123"/>
    </location>
</feature>
<keyword evidence="1" id="KW-0808">Transferase</keyword>
<dbReference type="InterPro" id="IPR008266">
    <property type="entry name" value="Tyr_kinase_AS"/>
</dbReference>
<keyword evidence="2" id="KW-0547">Nucleotide-binding</keyword>
<feature type="region of interest" description="Disordered" evidence="5">
    <location>
        <begin position="620"/>
        <end position="651"/>
    </location>
</feature>
<evidence type="ECO:0000256" key="6">
    <source>
        <dbReference type="SAM" id="Phobius"/>
    </source>
</evidence>
<keyword evidence="6" id="KW-1133">Transmembrane helix</keyword>
<evidence type="ECO:0000256" key="3">
    <source>
        <dbReference type="ARBA" id="ARBA00022777"/>
    </source>
</evidence>
<evidence type="ECO:0000259" key="7">
    <source>
        <dbReference type="PROSITE" id="PS50011"/>
    </source>
</evidence>
<comment type="caution">
    <text evidence="8">The sequence shown here is derived from an EMBL/GenBank/DDBJ whole genome shotgun (WGS) entry which is preliminary data.</text>
</comment>
<evidence type="ECO:0000256" key="2">
    <source>
        <dbReference type="ARBA" id="ARBA00022741"/>
    </source>
</evidence>
<feature type="transmembrane region" description="Helical" evidence="6">
    <location>
        <begin position="712"/>
        <end position="730"/>
    </location>
</feature>
<dbReference type="Gene3D" id="1.10.510.10">
    <property type="entry name" value="Transferase(Phosphotransferase) domain 1"/>
    <property type="match status" value="2"/>
</dbReference>
<feature type="transmembrane region" description="Helical" evidence="6">
    <location>
        <begin position="742"/>
        <end position="763"/>
    </location>
</feature>
<evidence type="ECO:0000256" key="4">
    <source>
        <dbReference type="ARBA" id="ARBA00022840"/>
    </source>
</evidence>
<evidence type="ECO:0000313" key="9">
    <source>
        <dbReference type="Proteomes" id="UP000809337"/>
    </source>
</evidence>
<feature type="compositionally biased region" description="Basic and acidic residues" evidence="5">
    <location>
        <begin position="620"/>
        <end position="629"/>
    </location>
</feature>